<evidence type="ECO:0000256" key="2">
    <source>
        <dbReference type="ARBA" id="ARBA00022723"/>
    </source>
</evidence>
<evidence type="ECO:0000256" key="3">
    <source>
        <dbReference type="ARBA" id="ARBA00023002"/>
    </source>
</evidence>
<accession>A0ABQ8B152</accession>
<dbReference type="Gene3D" id="2.60.120.330">
    <property type="entry name" value="B-lactam Antibiotic, Isopenicillin N Synthase, Chain"/>
    <property type="match status" value="1"/>
</dbReference>
<protein>
    <recommendedName>
        <fullName evidence="5">Isopenicillin N synthase-like Fe(2+) 2OG dioxygenase domain-containing protein</fullName>
    </recommendedName>
</protein>
<dbReference type="PANTHER" id="PTHR10209">
    <property type="entry name" value="OXIDOREDUCTASE, 2OG-FE II OXYGENASE FAMILY PROTEIN"/>
    <property type="match status" value="1"/>
</dbReference>
<name>A0ABQ8B152_BRANA</name>
<proteinExistence type="inferred from homology"/>
<dbReference type="InterPro" id="IPR027443">
    <property type="entry name" value="IPNS-like_sf"/>
</dbReference>
<comment type="caution">
    <text evidence="6">The sequence shown here is derived from an EMBL/GenBank/DDBJ whole genome shotgun (WGS) entry which is preliminary data.</text>
</comment>
<dbReference type="PANTHER" id="PTHR10209:SF791">
    <property type="entry name" value="1-AMINOCYCLOPROPANE-1-CARBOXYLATE OXIDASE HOMOLOG 1"/>
    <property type="match status" value="1"/>
</dbReference>
<comment type="similarity">
    <text evidence="1">Belongs to the iron/ascorbate-dependent oxidoreductase family.</text>
</comment>
<organism evidence="6 7">
    <name type="scientific">Brassica napus</name>
    <name type="common">Rape</name>
    <dbReference type="NCBI Taxonomy" id="3708"/>
    <lineage>
        <taxon>Eukaryota</taxon>
        <taxon>Viridiplantae</taxon>
        <taxon>Streptophyta</taxon>
        <taxon>Embryophyta</taxon>
        <taxon>Tracheophyta</taxon>
        <taxon>Spermatophyta</taxon>
        <taxon>Magnoliopsida</taxon>
        <taxon>eudicotyledons</taxon>
        <taxon>Gunneridae</taxon>
        <taxon>Pentapetalae</taxon>
        <taxon>rosids</taxon>
        <taxon>malvids</taxon>
        <taxon>Brassicales</taxon>
        <taxon>Brassicaceae</taxon>
        <taxon>Brassiceae</taxon>
        <taxon>Brassica</taxon>
    </lineage>
</organism>
<reference evidence="6 7" key="1">
    <citation type="submission" date="2021-05" db="EMBL/GenBank/DDBJ databases">
        <title>Genome Assembly of Synthetic Allotetraploid Brassica napus Reveals Homoeologous Exchanges between Subgenomes.</title>
        <authorList>
            <person name="Davis J.T."/>
        </authorList>
    </citation>
    <scope>NUCLEOTIDE SEQUENCE [LARGE SCALE GENOMIC DNA]</scope>
    <source>
        <strain evidence="7">cv. Da-Ae</strain>
        <tissue evidence="6">Seedling</tissue>
    </source>
</reference>
<dbReference type="InterPro" id="IPR044861">
    <property type="entry name" value="IPNS-like_FE2OG_OXY"/>
</dbReference>
<evidence type="ECO:0000313" key="7">
    <source>
        <dbReference type="Proteomes" id="UP000824890"/>
    </source>
</evidence>
<keyword evidence="4" id="KW-0408">Iron</keyword>
<dbReference type="EMBL" id="JAGKQM010000012">
    <property type="protein sequence ID" value="KAH0898484.1"/>
    <property type="molecule type" value="Genomic_DNA"/>
</dbReference>
<dbReference type="SUPFAM" id="SSF51197">
    <property type="entry name" value="Clavaminate synthase-like"/>
    <property type="match status" value="1"/>
</dbReference>
<evidence type="ECO:0000256" key="1">
    <source>
        <dbReference type="ARBA" id="ARBA00008056"/>
    </source>
</evidence>
<dbReference type="Pfam" id="PF03171">
    <property type="entry name" value="2OG-FeII_Oxy"/>
    <property type="match status" value="1"/>
</dbReference>
<evidence type="ECO:0000259" key="5">
    <source>
        <dbReference type="Pfam" id="PF03171"/>
    </source>
</evidence>
<keyword evidence="2" id="KW-0479">Metal-binding</keyword>
<evidence type="ECO:0000313" key="6">
    <source>
        <dbReference type="EMBL" id="KAH0898484.1"/>
    </source>
</evidence>
<sequence length="123" mass="13762">MASMYTLLANLRGGRCSNVMKTSSTILLKLSISVTSMEQRQRRIHTNHLKDMECTNSLLPLGHYYQPCLQPDLTLGLTKLSDKSLLTVLLQDHVGELQVLHDQYWVDVPPVLGALVVNVGDFL</sequence>
<keyword evidence="7" id="KW-1185">Reference proteome</keyword>
<dbReference type="Proteomes" id="UP000824890">
    <property type="component" value="Unassembled WGS sequence"/>
</dbReference>
<gene>
    <name evidence="6" type="ORF">HID58_048052</name>
</gene>
<evidence type="ECO:0000256" key="4">
    <source>
        <dbReference type="ARBA" id="ARBA00023004"/>
    </source>
</evidence>
<keyword evidence="3" id="KW-0560">Oxidoreductase</keyword>
<feature type="domain" description="Isopenicillin N synthase-like Fe(2+) 2OG dioxygenase" evidence="5">
    <location>
        <begin position="63"/>
        <end position="122"/>
    </location>
</feature>